<dbReference type="STRING" id="655863.F0XIT6"/>
<evidence type="ECO:0000256" key="1">
    <source>
        <dbReference type="SAM" id="SignalP"/>
    </source>
</evidence>
<name>F0XIT6_GROCL</name>
<dbReference type="AlphaFoldDB" id="F0XIT6"/>
<dbReference type="GeneID" id="25975349"/>
<keyword evidence="1" id="KW-0732">Signal</keyword>
<feature type="signal peptide" evidence="1">
    <location>
        <begin position="1"/>
        <end position="21"/>
    </location>
</feature>
<dbReference type="PANTHER" id="PTHR10963">
    <property type="entry name" value="GLYCOSYL HYDROLASE-RELATED"/>
    <property type="match status" value="1"/>
</dbReference>
<dbReference type="InParanoid" id="F0XIT6"/>
<dbReference type="EMBL" id="GL629782">
    <property type="protein sequence ID" value="EFX02319.1"/>
    <property type="molecule type" value="Genomic_DNA"/>
</dbReference>
<dbReference type="CDD" id="cd02182">
    <property type="entry name" value="GH16_Strep_laminarinase_like"/>
    <property type="match status" value="1"/>
</dbReference>
<evidence type="ECO:0000313" key="3">
    <source>
        <dbReference type="EMBL" id="EFX02319.1"/>
    </source>
</evidence>
<dbReference type="RefSeq" id="XP_014171801.1">
    <property type="nucleotide sequence ID" value="XM_014316326.1"/>
</dbReference>
<dbReference type="PROSITE" id="PS51762">
    <property type="entry name" value="GH16_2"/>
    <property type="match status" value="1"/>
</dbReference>
<dbReference type="PANTHER" id="PTHR10963:SF60">
    <property type="entry name" value="GRAM-NEGATIVE BACTERIA-BINDING PROTEIN 1-RELATED"/>
    <property type="match status" value="1"/>
</dbReference>
<organism evidence="4">
    <name type="scientific">Grosmannia clavigera (strain kw1407 / UAMH 11150)</name>
    <name type="common">Blue stain fungus</name>
    <name type="synonym">Graphiocladiella clavigera</name>
    <dbReference type="NCBI Taxonomy" id="655863"/>
    <lineage>
        <taxon>Eukaryota</taxon>
        <taxon>Fungi</taxon>
        <taxon>Dikarya</taxon>
        <taxon>Ascomycota</taxon>
        <taxon>Pezizomycotina</taxon>
        <taxon>Sordariomycetes</taxon>
        <taxon>Sordariomycetidae</taxon>
        <taxon>Ophiostomatales</taxon>
        <taxon>Ophiostomataceae</taxon>
        <taxon>Leptographium</taxon>
    </lineage>
</organism>
<dbReference type="Proteomes" id="UP000007796">
    <property type="component" value="Unassembled WGS sequence"/>
</dbReference>
<reference evidence="3 4" key="1">
    <citation type="journal article" date="2011" name="Proc. Natl. Acad. Sci. U.S.A.">
        <title>Genome and transcriptome analyses of the mountain pine beetle-fungal symbiont Grosmannia clavigera, a lodgepole pine pathogen.</title>
        <authorList>
            <person name="DiGuistini S."/>
            <person name="Wang Y."/>
            <person name="Liao N.Y."/>
            <person name="Taylor G."/>
            <person name="Tanguay P."/>
            <person name="Feau N."/>
            <person name="Henrissat B."/>
            <person name="Chan S.K."/>
            <person name="Hesse-Orce U."/>
            <person name="Alamouti S.M."/>
            <person name="Tsui C.K.M."/>
            <person name="Docking R.T."/>
            <person name="Levasseur A."/>
            <person name="Haridas S."/>
            <person name="Robertson G."/>
            <person name="Birol I."/>
            <person name="Holt R.A."/>
            <person name="Marra M.A."/>
            <person name="Hamelin R.C."/>
            <person name="Hirst M."/>
            <person name="Jones S.J.M."/>
            <person name="Bohlmann J."/>
            <person name="Breuil C."/>
        </authorList>
    </citation>
    <scope>NUCLEOTIDE SEQUENCE [LARGE SCALE GENOMIC DNA]</scope>
    <source>
        <strain evidence="4">kw1407 / UAMH 11150</strain>
    </source>
</reference>
<proteinExistence type="predicted"/>
<dbReference type="GO" id="GO:0005975">
    <property type="term" value="P:carbohydrate metabolic process"/>
    <property type="evidence" value="ECO:0007669"/>
    <property type="project" value="InterPro"/>
</dbReference>
<dbReference type="InterPro" id="IPR013320">
    <property type="entry name" value="ConA-like_dom_sf"/>
</dbReference>
<dbReference type="Gene3D" id="2.60.120.200">
    <property type="match status" value="1"/>
</dbReference>
<dbReference type="Pfam" id="PF26113">
    <property type="entry name" value="GH16_XgeA"/>
    <property type="match status" value="1"/>
</dbReference>
<evidence type="ECO:0000259" key="2">
    <source>
        <dbReference type="PROSITE" id="PS51762"/>
    </source>
</evidence>
<dbReference type="SUPFAM" id="SSF49899">
    <property type="entry name" value="Concanavalin A-like lectins/glucanases"/>
    <property type="match status" value="1"/>
</dbReference>
<dbReference type="eggNOG" id="ENOG502S1W9">
    <property type="taxonomic scope" value="Eukaryota"/>
</dbReference>
<protein>
    <submittedName>
        <fullName evidence="3">Beta-glucanase</fullName>
    </submittedName>
</protein>
<keyword evidence="4" id="KW-1185">Reference proteome</keyword>
<dbReference type="HOGENOM" id="CLU_019533_3_1_1"/>
<dbReference type="GO" id="GO:0004553">
    <property type="term" value="F:hydrolase activity, hydrolyzing O-glycosyl compounds"/>
    <property type="evidence" value="ECO:0007669"/>
    <property type="project" value="InterPro"/>
</dbReference>
<feature type="chain" id="PRO_5003263991" evidence="1">
    <location>
        <begin position="22"/>
        <end position="285"/>
    </location>
</feature>
<dbReference type="InterPro" id="IPR000757">
    <property type="entry name" value="Beta-glucanase-like"/>
</dbReference>
<accession>F0XIT6</accession>
<feature type="domain" description="GH16" evidence="2">
    <location>
        <begin position="20"/>
        <end position="285"/>
    </location>
</feature>
<evidence type="ECO:0000313" key="4">
    <source>
        <dbReference type="Proteomes" id="UP000007796"/>
    </source>
</evidence>
<dbReference type="InterPro" id="IPR050546">
    <property type="entry name" value="Glycosyl_Hydrlase_16"/>
</dbReference>
<gene>
    <name evidence="3" type="ORF">CMQ_2368</name>
</gene>
<dbReference type="OrthoDB" id="192832at2759"/>
<sequence length="285" mass="31038">MYPFASAASLFLASLPALVQAWDAPAYSGYSLVWQEAFAGYSGTLPSSTTWNIITDISVNEEAETYTTSTSNLQLSGGNTLQIIPICDSAGSWTSGRIESSYTFTPAAGKITFAEADIRFGGNSIANKQGLWPAFWMLGDSLRHGTSWPQSGEVDALETVNGLLTGYGTLHCGSNPNGPCNEPTGVQNYITFSDQSWHVWRVKWDRSSNDWESESITWYMDDQQYHIVTGSSLGNEDDWASVCHDPLYFILNLAVGGSWPGDPNSSTKDGYGSMMEVAYVAVYSN</sequence>